<dbReference type="EMBL" id="CP061169">
    <property type="protein sequence ID" value="QPZ37933.1"/>
    <property type="molecule type" value="Genomic_DNA"/>
</dbReference>
<keyword evidence="1" id="KW-1133">Transmembrane helix</keyword>
<evidence type="ECO:0008006" key="4">
    <source>
        <dbReference type="Google" id="ProtNLM"/>
    </source>
</evidence>
<dbReference type="RefSeq" id="WP_166993303.1">
    <property type="nucleotide sequence ID" value="NZ_CP061169.1"/>
</dbReference>
<gene>
    <name evidence="2" type="ORF">HCR76_14155</name>
</gene>
<evidence type="ECO:0000313" key="2">
    <source>
        <dbReference type="EMBL" id="QPZ37933.1"/>
    </source>
</evidence>
<protein>
    <recommendedName>
        <fullName evidence="4">ABC transporter permease</fullName>
    </recommendedName>
</protein>
<feature type="transmembrane region" description="Helical" evidence="1">
    <location>
        <begin position="212"/>
        <end position="234"/>
    </location>
</feature>
<feature type="transmembrane region" description="Helical" evidence="1">
    <location>
        <begin position="94"/>
        <end position="115"/>
    </location>
</feature>
<keyword evidence="1" id="KW-0812">Transmembrane</keyword>
<keyword evidence="1" id="KW-0472">Membrane</keyword>
<organism evidence="2 3">
    <name type="scientific">Paramicrobacterium chengjingii</name>
    <dbReference type="NCBI Taxonomy" id="2769067"/>
    <lineage>
        <taxon>Bacteria</taxon>
        <taxon>Bacillati</taxon>
        <taxon>Actinomycetota</taxon>
        <taxon>Actinomycetes</taxon>
        <taxon>Micrococcales</taxon>
        <taxon>Microbacteriaceae</taxon>
        <taxon>Paramicrobacterium</taxon>
    </lineage>
</organism>
<feature type="transmembrane region" description="Helical" evidence="1">
    <location>
        <begin position="62"/>
        <end position="82"/>
    </location>
</feature>
<feature type="transmembrane region" description="Helical" evidence="1">
    <location>
        <begin position="135"/>
        <end position="162"/>
    </location>
</feature>
<feature type="transmembrane region" description="Helical" evidence="1">
    <location>
        <begin position="174"/>
        <end position="200"/>
    </location>
</feature>
<keyword evidence="3" id="KW-1185">Reference proteome</keyword>
<accession>A0ABX6YGK4</accession>
<evidence type="ECO:0000256" key="1">
    <source>
        <dbReference type="SAM" id="Phobius"/>
    </source>
</evidence>
<sequence>MRIRPVVNLHTANRFTIIGQPLMIMGFSFVVIIIVGIIANSVTSSASDLNDMYEGMRWNGAIFALLGPLMGFGIAAMAQYFPLATGLGLTRSEFARGTALVFLGLAAIFTIVVTIGKTIEQATTGWGLHIRFFDVFYTGIGPAWQTLIQTFLVISAFMFIGAAATTMVNRWGQFSLWVVLALFMVGGLCVVMGAILNTAFAEWLFSLLTMGWLPWMGVVLAIGVIGAAAWAILVRRAQAR</sequence>
<evidence type="ECO:0000313" key="3">
    <source>
        <dbReference type="Proteomes" id="UP000662814"/>
    </source>
</evidence>
<dbReference type="Proteomes" id="UP000662814">
    <property type="component" value="Chromosome"/>
</dbReference>
<reference evidence="2 3" key="1">
    <citation type="submission" date="2020-12" db="EMBL/GenBank/DDBJ databases">
        <title>Microbacterium sp. HY060.</title>
        <authorList>
            <person name="Zhou J."/>
        </authorList>
    </citation>
    <scope>NUCLEOTIDE SEQUENCE [LARGE SCALE GENOMIC DNA]</scope>
    <source>
        <strain evidence="2 3">HY60</strain>
    </source>
</reference>
<feature type="transmembrane region" description="Helical" evidence="1">
    <location>
        <begin position="21"/>
        <end position="42"/>
    </location>
</feature>
<proteinExistence type="predicted"/>
<name>A0ABX6YGK4_9MICO</name>